<evidence type="ECO:0000259" key="1">
    <source>
        <dbReference type="Pfam" id="PF00534"/>
    </source>
</evidence>
<feature type="domain" description="Glycosyl transferase family 1" evidence="1">
    <location>
        <begin position="639"/>
        <end position="748"/>
    </location>
</feature>
<proteinExistence type="predicted"/>
<dbReference type="SUPFAM" id="SSF53756">
    <property type="entry name" value="UDP-Glycosyltransferase/glycogen phosphorylase"/>
    <property type="match status" value="1"/>
</dbReference>
<dbReference type="AlphaFoldDB" id="A0A6C0DGA3"/>
<dbReference type="InterPro" id="IPR011990">
    <property type="entry name" value="TPR-like_helical_dom_sf"/>
</dbReference>
<name>A0A6C0DGA3_9ZZZZ</name>
<dbReference type="PANTHER" id="PTHR43630:SF2">
    <property type="entry name" value="GLYCOSYLTRANSFERASE"/>
    <property type="match status" value="1"/>
</dbReference>
<evidence type="ECO:0000313" key="3">
    <source>
        <dbReference type="EMBL" id="QHT15422.1"/>
    </source>
</evidence>
<dbReference type="InterPro" id="IPR001296">
    <property type="entry name" value="Glyco_trans_1"/>
</dbReference>
<reference evidence="3" key="1">
    <citation type="journal article" date="2020" name="Nature">
        <title>Giant virus diversity and host interactions through global metagenomics.</title>
        <authorList>
            <person name="Schulz F."/>
            <person name="Roux S."/>
            <person name="Paez-Espino D."/>
            <person name="Jungbluth S."/>
            <person name="Walsh D.A."/>
            <person name="Denef V.J."/>
            <person name="McMahon K.D."/>
            <person name="Konstantinidis K.T."/>
            <person name="Eloe-Fadrosh E.A."/>
            <person name="Kyrpides N.C."/>
            <person name="Woyke T."/>
        </authorList>
    </citation>
    <scope>NUCLEOTIDE SEQUENCE</scope>
    <source>
        <strain evidence="3">GVMAG-M-3300023174-144</strain>
    </source>
</reference>
<dbReference type="Gene3D" id="3.40.50.2000">
    <property type="entry name" value="Glycogen Phosphorylase B"/>
    <property type="match status" value="2"/>
</dbReference>
<dbReference type="InterPro" id="IPR029044">
    <property type="entry name" value="Nucleotide-diphossugar_trans"/>
</dbReference>
<dbReference type="SUPFAM" id="SSF53448">
    <property type="entry name" value="Nucleotide-diphospho-sugar transferases"/>
    <property type="match status" value="1"/>
</dbReference>
<dbReference type="Pfam" id="PF00535">
    <property type="entry name" value="Glycos_transf_2"/>
    <property type="match status" value="1"/>
</dbReference>
<dbReference type="Gene3D" id="3.90.550.10">
    <property type="entry name" value="Spore Coat Polysaccharide Biosynthesis Protein SpsA, Chain A"/>
    <property type="match status" value="1"/>
</dbReference>
<dbReference type="PANTHER" id="PTHR43630">
    <property type="entry name" value="POLY-BETA-1,6-N-ACETYL-D-GLUCOSAMINE SYNTHASE"/>
    <property type="match status" value="1"/>
</dbReference>
<protein>
    <submittedName>
        <fullName evidence="3">Uncharacterized protein</fullName>
    </submittedName>
</protein>
<sequence length="799" mass="94462">MVELVITEKEPSPSKKTICLNMIVKNESKIIRDTLQKLYAKIKFDYWVICDTGSTDNTIEVICEYFKEMNIPGEIVQHEWKDFGYNRTQALVCAYQKTDYVLIFDADDEICGDFKLPEVLEHDEYLFQFGNVIDNNMYGRLLLVNNRKKWIYVGVLHEVIVPFEHHPTRYTISGNYYTVSGRCGDRNTNNPDKYLKDAKILEKAYQECIEKNDTLYNRYAFYCANSYKDHGDFENAIIWYKKTLGHDNWSQEKYHCCTQINHCYQMLKQPENGFYYCVKSYNYDNERGEGLFQLIQHYCCENMNEVAYSYYTLLKDFLENRYLHINVNDKLFVDNSILQFLLPYYMIIVSEKTRNYNTGVKMFKIIFTKKFKGMQEFFIKCMLFNLQFFTDHIQDSEKDEFFTLFKTYVKFIEENGYPVSSYDFMINYQKFGIVTGSTQLVENKNFSIEECKQSKKIVFFSGWSGEKWNQTTSLTKALGGSETAVSYLSQNFPKDYEIYVTGDVEEETVGNIRYIHLFNLPNFFKENAIHTIIVSRYVGFLELYSNFLSFYKLYLWAHDTCFHAYGSNFLGDVDIIKKWNNRITNVVCLTEWHKKLFTDKYPDIKDKIVTINNGIINEMFKYPLNQKVPNRFIYTSCAERGLGRLLHLWPQILEKYPDAQLKISSYNNFPKNQEEEKMLEYIKQTPSIEHLGRLGRDALYELMSTGDVWLYPSYWPETSCITALEMLRSEVVCVYFPVAGLINTMEDNGIPIKEGEELEVLFSITEEHKNILRFTGRKYAERSSWAERAKIWCNMIFAE</sequence>
<dbReference type="InterPro" id="IPR001173">
    <property type="entry name" value="Glyco_trans_2-like"/>
</dbReference>
<dbReference type="Pfam" id="PF00534">
    <property type="entry name" value="Glycos_transf_1"/>
    <property type="match status" value="1"/>
</dbReference>
<dbReference type="SUPFAM" id="SSF48452">
    <property type="entry name" value="TPR-like"/>
    <property type="match status" value="1"/>
</dbReference>
<dbReference type="EMBL" id="MN739610">
    <property type="protein sequence ID" value="QHT15422.1"/>
    <property type="molecule type" value="Genomic_DNA"/>
</dbReference>
<accession>A0A6C0DGA3</accession>
<evidence type="ECO:0000259" key="2">
    <source>
        <dbReference type="Pfam" id="PF00535"/>
    </source>
</evidence>
<feature type="domain" description="Glycosyltransferase 2-like" evidence="2">
    <location>
        <begin position="22"/>
        <end position="122"/>
    </location>
</feature>
<organism evidence="3">
    <name type="scientific">viral metagenome</name>
    <dbReference type="NCBI Taxonomy" id="1070528"/>
    <lineage>
        <taxon>unclassified sequences</taxon>
        <taxon>metagenomes</taxon>
        <taxon>organismal metagenomes</taxon>
    </lineage>
</organism>